<dbReference type="Gene3D" id="1.25.40.10">
    <property type="entry name" value="Tetratricopeptide repeat domain"/>
    <property type="match status" value="1"/>
</dbReference>
<dbReference type="Pfam" id="PF13414">
    <property type="entry name" value="TPR_11"/>
    <property type="match status" value="1"/>
</dbReference>
<gene>
    <name evidence="5" type="ORF">BDD43_5913</name>
</gene>
<evidence type="ECO:0000313" key="5">
    <source>
        <dbReference type="EMBL" id="RKR85642.1"/>
    </source>
</evidence>
<feature type="chain" id="PRO_5019815132" evidence="4">
    <location>
        <begin position="23"/>
        <end position="340"/>
    </location>
</feature>
<dbReference type="InterPro" id="IPR051685">
    <property type="entry name" value="Ycf3/AcsC/BcsC/TPR_MFPF"/>
</dbReference>
<dbReference type="InterPro" id="IPR011990">
    <property type="entry name" value="TPR-like_helical_dom_sf"/>
</dbReference>
<dbReference type="OrthoDB" id="9771112at2"/>
<dbReference type="PROSITE" id="PS50005">
    <property type="entry name" value="TPR"/>
    <property type="match status" value="4"/>
</dbReference>
<feature type="repeat" description="TPR" evidence="3">
    <location>
        <begin position="28"/>
        <end position="61"/>
    </location>
</feature>
<dbReference type="PANTHER" id="PTHR44943:SF8">
    <property type="entry name" value="TPR REPEAT-CONTAINING PROTEIN MJ0263"/>
    <property type="match status" value="1"/>
</dbReference>
<keyword evidence="1" id="KW-0677">Repeat</keyword>
<feature type="repeat" description="TPR" evidence="3">
    <location>
        <begin position="96"/>
        <end position="129"/>
    </location>
</feature>
<evidence type="ECO:0000256" key="4">
    <source>
        <dbReference type="SAM" id="SignalP"/>
    </source>
</evidence>
<evidence type="ECO:0000256" key="1">
    <source>
        <dbReference type="ARBA" id="ARBA00022737"/>
    </source>
</evidence>
<feature type="repeat" description="TPR" evidence="3">
    <location>
        <begin position="62"/>
        <end position="95"/>
    </location>
</feature>
<dbReference type="RefSeq" id="WP_121201679.1">
    <property type="nucleotide sequence ID" value="NZ_RBKU01000001.1"/>
</dbReference>
<dbReference type="AlphaFoldDB" id="A0A495JBB2"/>
<accession>A0A495JBB2</accession>
<protein>
    <submittedName>
        <fullName evidence="5">Tetratricopeptide repeat protein</fullName>
    </submittedName>
</protein>
<dbReference type="SMART" id="SM00028">
    <property type="entry name" value="TPR"/>
    <property type="match status" value="4"/>
</dbReference>
<dbReference type="Pfam" id="PF14559">
    <property type="entry name" value="TPR_19"/>
    <property type="match status" value="1"/>
</dbReference>
<dbReference type="EMBL" id="RBKU01000001">
    <property type="protein sequence ID" value="RKR85642.1"/>
    <property type="molecule type" value="Genomic_DNA"/>
</dbReference>
<sequence length="340" mass="38059">MKNLRKTYLITALLFIVTLATAQTNDNAKSLVKEGIALNDAGKYVEAIDKYKLAIKLDPAYPNSYYETGYSLFSSGKGKEAISYIEKYLQLEPKAGGGYDLLGSIYDDDKQPDKAIEYYKKGIEADAEYQRLHYNLAIAYYRQGKFTEAEDCAIRAVKLDPKHASSMRIYAMTTYKEQKRDCSLLGWCSFVILEPQTARSAEAYRYIKNILGHGITKTGEKSVTISVSEKELGSGDMMMQIAVLAATTDKKGLSPTDSLSLQLKSVFEVLAETAANKPVPFYTSYLAKYFGNLAHSNNMPAFARLISLAANADDSKAWFKEHQIELTNLDKWVQTTERSF</sequence>
<dbReference type="PANTHER" id="PTHR44943">
    <property type="entry name" value="CELLULOSE SYNTHASE OPERON PROTEIN C"/>
    <property type="match status" value="1"/>
</dbReference>
<proteinExistence type="predicted"/>
<name>A0A495JBB2_9SPHI</name>
<evidence type="ECO:0000256" key="3">
    <source>
        <dbReference type="PROSITE-ProRule" id="PRU00339"/>
    </source>
</evidence>
<evidence type="ECO:0000313" key="6">
    <source>
        <dbReference type="Proteomes" id="UP000268007"/>
    </source>
</evidence>
<keyword evidence="6" id="KW-1185">Reference proteome</keyword>
<reference evidence="5 6" key="1">
    <citation type="submission" date="2018-10" db="EMBL/GenBank/DDBJ databases">
        <title>Genomic Encyclopedia of Archaeal and Bacterial Type Strains, Phase II (KMG-II): from individual species to whole genera.</title>
        <authorList>
            <person name="Goeker M."/>
        </authorList>
    </citation>
    <scope>NUCLEOTIDE SEQUENCE [LARGE SCALE GENOMIC DNA]</scope>
    <source>
        <strain evidence="5 6">DSM 18602</strain>
    </source>
</reference>
<evidence type="ECO:0000256" key="2">
    <source>
        <dbReference type="ARBA" id="ARBA00022803"/>
    </source>
</evidence>
<feature type="signal peptide" evidence="4">
    <location>
        <begin position="1"/>
        <end position="22"/>
    </location>
</feature>
<dbReference type="Proteomes" id="UP000268007">
    <property type="component" value="Unassembled WGS sequence"/>
</dbReference>
<keyword evidence="4" id="KW-0732">Signal</keyword>
<keyword evidence="2 3" id="KW-0802">TPR repeat</keyword>
<comment type="caution">
    <text evidence="5">The sequence shown here is derived from an EMBL/GenBank/DDBJ whole genome shotgun (WGS) entry which is preliminary data.</text>
</comment>
<dbReference type="SUPFAM" id="SSF48452">
    <property type="entry name" value="TPR-like"/>
    <property type="match status" value="1"/>
</dbReference>
<organism evidence="5 6">
    <name type="scientific">Mucilaginibacter gracilis</name>
    <dbReference type="NCBI Taxonomy" id="423350"/>
    <lineage>
        <taxon>Bacteria</taxon>
        <taxon>Pseudomonadati</taxon>
        <taxon>Bacteroidota</taxon>
        <taxon>Sphingobacteriia</taxon>
        <taxon>Sphingobacteriales</taxon>
        <taxon>Sphingobacteriaceae</taxon>
        <taxon>Mucilaginibacter</taxon>
    </lineage>
</organism>
<dbReference type="InterPro" id="IPR019734">
    <property type="entry name" value="TPR_rpt"/>
</dbReference>
<feature type="repeat" description="TPR" evidence="3">
    <location>
        <begin position="130"/>
        <end position="163"/>
    </location>
</feature>